<feature type="region of interest" description="Disordered" evidence="1">
    <location>
        <begin position="77"/>
        <end position="113"/>
    </location>
</feature>
<evidence type="ECO:0000313" key="3">
    <source>
        <dbReference type="Proteomes" id="UP000282876"/>
    </source>
</evidence>
<accession>A0A437AIB4</accession>
<keyword evidence="3" id="KW-1185">Reference proteome</keyword>
<protein>
    <submittedName>
        <fullName evidence="2">Uncharacterized protein</fullName>
    </submittedName>
</protein>
<gene>
    <name evidence="2" type="ORF">TUBRATIS_26450</name>
</gene>
<evidence type="ECO:0000313" key="2">
    <source>
        <dbReference type="EMBL" id="RVD90921.1"/>
    </source>
</evidence>
<dbReference type="Proteomes" id="UP000282876">
    <property type="component" value="Unassembled WGS sequence"/>
</dbReference>
<organism evidence="2 3">
    <name type="scientific">Tubulinosema ratisbonensis</name>
    <dbReference type="NCBI Taxonomy" id="291195"/>
    <lineage>
        <taxon>Eukaryota</taxon>
        <taxon>Fungi</taxon>
        <taxon>Fungi incertae sedis</taxon>
        <taxon>Microsporidia</taxon>
        <taxon>Tubulinosematoidea</taxon>
        <taxon>Tubulinosematidae</taxon>
        <taxon>Tubulinosema</taxon>
    </lineage>
</organism>
<evidence type="ECO:0000256" key="1">
    <source>
        <dbReference type="SAM" id="MobiDB-lite"/>
    </source>
</evidence>
<proteinExistence type="predicted"/>
<comment type="caution">
    <text evidence="2">The sequence shown here is derived from an EMBL/GenBank/DDBJ whole genome shotgun (WGS) entry which is preliminary data.</text>
</comment>
<dbReference type="VEuPathDB" id="MicrosporidiaDB:TUBRATIS_26450"/>
<reference evidence="2 3" key="1">
    <citation type="submission" date="2018-10" db="EMBL/GenBank/DDBJ databases">
        <title>Draft genome sequence of the microsporidian Tubulinosema ratisbonensis.</title>
        <authorList>
            <person name="Polonais V."/>
            <person name="Peyretaillade E."/>
            <person name="Niehus S."/>
            <person name="Wawrzyniak I."/>
            <person name="Franchet A."/>
            <person name="Gaspin C."/>
            <person name="Reichstadt M."/>
            <person name="Belser C."/>
            <person name="Labadie K."/>
            <person name="Delbac F."/>
            <person name="Ferrandon D."/>
        </authorList>
    </citation>
    <scope>NUCLEOTIDE SEQUENCE [LARGE SCALE GENOMIC DNA]</scope>
    <source>
        <strain evidence="2 3">Franzen</strain>
    </source>
</reference>
<dbReference type="EMBL" id="RCSS01000719">
    <property type="protein sequence ID" value="RVD90921.1"/>
    <property type="molecule type" value="Genomic_DNA"/>
</dbReference>
<sequence>MFLFLMITLTIATNLVSKKLFGSSKRYVNPILVNQVEVNEHPSVQKRSLELFSDKLVKRINKPKLLPNALENNFKRKIKPTKRLKDKKKGKLGGFDMESDYSYSDSNCGHLRK</sequence>
<dbReference type="AlphaFoldDB" id="A0A437AIB4"/>
<feature type="compositionally biased region" description="Basic residues" evidence="1">
    <location>
        <begin position="77"/>
        <end position="91"/>
    </location>
</feature>
<name>A0A437AIB4_9MICR</name>